<sequence length="203" mass="22157">MPTTTPSPCGSSSVSSSSQSSTTHTSPHLSFLCLTNCSHQLLHPKFRHLLSLILPSRSAYSQSANYQCHPSPVTPTIVLLSLSNSLPEIASGHLRSSLLSVPLLSLLLLPFFPPLPPLSSHLWPSTNPSVAAFFFLNHPIFTSVVLSPTFLNLDLRHPPCSSPHRTIPCQQLTAPLFPFFSHQKLCCCLLPWDPCSGAFPRQL</sequence>
<evidence type="ECO:0000313" key="2">
    <source>
        <dbReference type="EMBL" id="ERM98316.1"/>
    </source>
</evidence>
<dbReference type="Proteomes" id="UP000017836">
    <property type="component" value="Unassembled WGS sequence"/>
</dbReference>
<name>W1NP82_AMBTC</name>
<evidence type="ECO:0000313" key="3">
    <source>
        <dbReference type="Proteomes" id="UP000017836"/>
    </source>
</evidence>
<feature type="region of interest" description="Disordered" evidence="1">
    <location>
        <begin position="1"/>
        <end position="21"/>
    </location>
</feature>
<dbReference type="AlphaFoldDB" id="W1NP82"/>
<dbReference type="HOGENOM" id="CLU_1350526_0_0_1"/>
<dbReference type="Gramene" id="ERM98316">
    <property type="protein sequence ID" value="ERM98316"/>
    <property type="gene ID" value="AMTR_s00094p00145370"/>
</dbReference>
<proteinExistence type="predicted"/>
<organism evidence="2 3">
    <name type="scientific">Amborella trichopoda</name>
    <dbReference type="NCBI Taxonomy" id="13333"/>
    <lineage>
        <taxon>Eukaryota</taxon>
        <taxon>Viridiplantae</taxon>
        <taxon>Streptophyta</taxon>
        <taxon>Embryophyta</taxon>
        <taxon>Tracheophyta</taxon>
        <taxon>Spermatophyta</taxon>
        <taxon>Magnoliopsida</taxon>
        <taxon>Amborellales</taxon>
        <taxon>Amborellaceae</taxon>
        <taxon>Amborella</taxon>
    </lineage>
</organism>
<keyword evidence="3" id="KW-1185">Reference proteome</keyword>
<gene>
    <name evidence="2" type="ORF">AMTR_s00094p00145370</name>
</gene>
<protein>
    <submittedName>
        <fullName evidence="2">Uncharacterized protein</fullName>
    </submittedName>
</protein>
<dbReference type="EMBL" id="KI395392">
    <property type="protein sequence ID" value="ERM98316.1"/>
    <property type="molecule type" value="Genomic_DNA"/>
</dbReference>
<evidence type="ECO:0000256" key="1">
    <source>
        <dbReference type="SAM" id="MobiDB-lite"/>
    </source>
</evidence>
<reference evidence="3" key="1">
    <citation type="journal article" date="2013" name="Science">
        <title>The Amborella genome and the evolution of flowering plants.</title>
        <authorList>
            <consortium name="Amborella Genome Project"/>
        </authorList>
    </citation>
    <scope>NUCLEOTIDE SEQUENCE [LARGE SCALE GENOMIC DNA]</scope>
</reference>
<accession>W1NP82</accession>